<dbReference type="Gene3D" id="2.60.450.10">
    <property type="entry name" value="Lipopolysaccharide (LPS) transport protein A like domain"/>
    <property type="match status" value="1"/>
</dbReference>
<evidence type="ECO:0000313" key="7">
    <source>
        <dbReference type="Proteomes" id="UP000000366"/>
    </source>
</evidence>
<evidence type="ECO:0000256" key="4">
    <source>
        <dbReference type="ARBA" id="ARBA00022989"/>
    </source>
</evidence>
<evidence type="ECO:0000256" key="1">
    <source>
        <dbReference type="ARBA" id="ARBA00022475"/>
    </source>
</evidence>
<keyword evidence="2" id="KW-0997">Cell inner membrane</keyword>
<dbReference type="RefSeq" id="WP_011831380.1">
    <property type="nucleotide sequence ID" value="NC_008825.1"/>
</dbReference>
<name>A2SMH1_METPP</name>
<proteinExistence type="predicted"/>
<dbReference type="GO" id="GO:0015221">
    <property type="term" value="F:lipopolysaccharide transmembrane transporter activity"/>
    <property type="evidence" value="ECO:0007669"/>
    <property type="project" value="InterPro"/>
</dbReference>
<organism evidence="6 7">
    <name type="scientific">Methylibium petroleiphilum (strain ATCC BAA-1232 / LMG 22953 / PM1)</name>
    <dbReference type="NCBI Taxonomy" id="420662"/>
    <lineage>
        <taxon>Bacteria</taxon>
        <taxon>Pseudomonadati</taxon>
        <taxon>Pseudomonadota</taxon>
        <taxon>Betaproteobacteria</taxon>
        <taxon>Burkholderiales</taxon>
        <taxon>Sphaerotilaceae</taxon>
        <taxon>Methylibium</taxon>
    </lineage>
</organism>
<dbReference type="AlphaFoldDB" id="A2SMH1"/>
<protein>
    <submittedName>
        <fullName evidence="6">Putative transmembrane protein</fullName>
    </submittedName>
</protein>
<dbReference type="EMBL" id="CP000555">
    <property type="protein sequence ID" value="ABM96760.1"/>
    <property type="molecule type" value="Genomic_DNA"/>
</dbReference>
<dbReference type="Pfam" id="PF06835">
    <property type="entry name" value="LptC"/>
    <property type="match status" value="1"/>
</dbReference>
<dbReference type="GO" id="GO:0017089">
    <property type="term" value="F:glycolipid transfer activity"/>
    <property type="evidence" value="ECO:0007669"/>
    <property type="project" value="TreeGrafter"/>
</dbReference>
<dbReference type="NCBIfam" id="TIGR04409">
    <property type="entry name" value="LptC_YrbK"/>
    <property type="match status" value="1"/>
</dbReference>
<dbReference type="Proteomes" id="UP000000366">
    <property type="component" value="Chromosome"/>
</dbReference>
<reference evidence="6 7" key="1">
    <citation type="journal article" date="2007" name="J. Bacteriol.">
        <title>Whole-genome analysis of the methyl tert-butyl ether-degrading beta-proteobacterium Methylibium petroleiphilum PM1.</title>
        <authorList>
            <person name="Kane S.R."/>
            <person name="Chakicherla A.Y."/>
            <person name="Chain P.S.G."/>
            <person name="Schmidt R."/>
            <person name="Shin M.W."/>
            <person name="Legler T.C."/>
            <person name="Scow K.M."/>
            <person name="Larimer F.W."/>
            <person name="Lucas S.M."/>
            <person name="Richardson P.M."/>
            <person name="Hristova K.R."/>
        </authorList>
    </citation>
    <scope>NUCLEOTIDE SEQUENCE [LARGE SCALE GENOMIC DNA]</scope>
    <source>
        <strain evidence="7">ATCC BAA-1232 / LMG 22953 / PM1</strain>
    </source>
</reference>
<evidence type="ECO:0000313" key="6">
    <source>
        <dbReference type="EMBL" id="ABM96760.1"/>
    </source>
</evidence>
<evidence type="ECO:0000256" key="3">
    <source>
        <dbReference type="ARBA" id="ARBA00022692"/>
    </source>
</evidence>
<dbReference type="eggNOG" id="COG3117">
    <property type="taxonomic scope" value="Bacteria"/>
</dbReference>
<sequence length="233" mass="25144">MTDRGDSPEPPFAELLPLAPQGGAREAVGGPWTARALDHLLRYLPVLLMGALAALSWWLVKNTPVPGDTKAAQALRHEPDYTMRGFSVVSYTPSGALRSRLEGDVMQHYPDTDTIEVEGVRLRAVDETGRVTLGSAQRALSNGDATQVRLTGGARVIREPGPGEGPSARLEIRGEFLELFTETERVRSHLPVTLFTGRGEMRAGSLDYSHLDRIGQLSGRVSGELLATPQAAP</sequence>
<dbReference type="HOGENOM" id="CLU_100563_2_1_4"/>
<dbReference type="STRING" id="420662.Mpe_A3807"/>
<keyword evidence="1" id="KW-1003">Cell membrane</keyword>
<dbReference type="PANTHER" id="PTHR37481">
    <property type="entry name" value="LIPOPOLYSACCHARIDE EXPORT SYSTEM PROTEIN LPTC"/>
    <property type="match status" value="1"/>
</dbReference>
<dbReference type="PANTHER" id="PTHR37481:SF1">
    <property type="entry name" value="LIPOPOLYSACCHARIDE EXPORT SYSTEM PROTEIN LPTC"/>
    <property type="match status" value="1"/>
</dbReference>
<dbReference type="GO" id="GO:0005886">
    <property type="term" value="C:plasma membrane"/>
    <property type="evidence" value="ECO:0007669"/>
    <property type="project" value="InterPro"/>
</dbReference>
<dbReference type="GO" id="GO:0030288">
    <property type="term" value="C:outer membrane-bounded periplasmic space"/>
    <property type="evidence" value="ECO:0007669"/>
    <property type="project" value="TreeGrafter"/>
</dbReference>
<accession>A2SMH1</accession>
<evidence type="ECO:0000256" key="2">
    <source>
        <dbReference type="ARBA" id="ARBA00022519"/>
    </source>
</evidence>
<dbReference type="InterPro" id="IPR052363">
    <property type="entry name" value="LPS_export_LptC"/>
</dbReference>
<keyword evidence="5" id="KW-0472">Membrane</keyword>
<gene>
    <name evidence="6" type="ordered locus">Mpe_A3807</name>
</gene>
<dbReference type="KEGG" id="mpt:Mpe_A3807"/>
<dbReference type="InterPro" id="IPR026265">
    <property type="entry name" value="LptC"/>
</dbReference>
<keyword evidence="4" id="KW-1133">Transmembrane helix</keyword>
<keyword evidence="3 6" id="KW-0812">Transmembrane</keyword>
<keyword evidence="7" id="KW-1185">Reference proteome</keyword>
<evidence type="ECO:0000256" key="5">
    <source>
        <dbReference type="ARBA" id="ARBA00023136"/>
    </source>
</evidence>
<dbReference type="InterPro" id="IPR010664">
    <property type="entry name" value="LipoPS_assembly_LptC-rel"/>
</dbReference>